<reference evidence="1 2" key="1">
    <citation type="journal article" date="2008" name="Nature">
        <title>The genome of the model beetle and pest Tribolium castaneum.</title>
        <authorList>
            <consortium name="Tribolium Genome Sequencing Consortium"/>
            <person name="Richards S."/>
            <person name="Gibbs R.A."/>
            <person name="Weinstock G.M."/>
            <person name="Brown S.J."/>
            <person name="Denell R."/>
            <person name="Beeman R.W."/>
            <person name="Gibbs R."/>
            <person name="Beeman R.W."/>
            <person name="Brown S.J."/>
            <person name="Bucher G."/>
            <person name="Friedrich M."/>
            <person name="Grimmelikhuijzen C.J."/>
            <person name="Klingler M."/>
            <person name="Lorenzen M."/>
            <person name="Richards S."/>
            <person name="Roth S."/>
            <person name="Schroder R."/>
            <person name="Tautz D."/>
            <person name="Zdobnov E.M."/>
            <person name="Muzny D."/>
            <person name="Gibbs R.A."/>
            <person name="Weinstock G.M."/>
            <person name="Attaway T."/>
            <person name="Bell S."/>
            <person name="Buhay C.J."/>
            <person name="Chandrabose M.N."/>
            <person name="Chavez D."/>
            <person name="Clerk-Blankenburg K.P."/>
            <person name="Cree A."/>
            <person name="Dao M."/>
            <person name="Davis C."/>
            <person name="Chacko J."/>
            <person name="Dinh H."/>
            <person name="Dugan-Rocha S."/>
            <person name="Fowler G."/>
            <person name="Garner T.T."/>
            <person name="Garnes J."/>
            <person name="Gnirke A."/>
            <person name="Hawes A."/>
            <person name="Hernandez J."/>
            <person name="Hines S."/>
            <person name="Holder M."/>
            <person name="Hume J."/>
            <person name="Jhangiani S.N."/>
            <person name="Joshi V."/>
            <person name="Khan Z.M."/>
            <person name="Jackson L."/>
            <person name="Kovar C."/>
            <person name="Kowis A."/>
            <person name="Lee S."/>
            <person name="Lewis L.R."/>
            <person name="Margolis J."/>
            <person name="Morgan M."/>
            <person name="Nazareth L.V."/>
            <person name="Nguyen N."/>
            <person name="Okwuonu G."/>
            <person name="Parker D."/>
            <person name="Richards S."/>
            <person name="Ruiz S.J."/>
            <person name="Santibanez J."/>
            <person name="Savard J."/>
            <person name="Scherer S.E."/>
            <person name="Schneider B."/>
            <person name="Sodergren E."/>
            <person name="Tautz D."/>
            <person name="Vattahil S."/>
            <person name="Villasana D."/>
            <person name="White C.S."/>
            <person name="Wright R."/>
            <person name="Park Y."/>
            <person name="Beeman R.W."/>
            <person name="Lord J."/>
            <person name="Oppert B."/>
            <person name="Lorenzen M."/>
            <person name="Brown S."/>
            <person name="Wang L."/>
            <person name="Savard J."/>
            <person name="Tautz D."/>
            <person name="Richards S."/>
            <person name="Weinstock G."/>
            <person name="Gibbs R.A."/>
            <person name="Liu Y."/>
            <person name="Worley K."/>
            <person name="Weinstock G."/>
            <person name="Elsik C.G."/>
            <person name="Reese J.T."/>
            <person name="Elhaik E."/>
            <person name="Landan G."/>
            <person name="Graur D."/>
            <person name="Arensburger P."/>
            <person name="Atkinson P."/>
            <person name="Beeman R.W."/>
            <person name="Beidler J."/>
            <person name="Brown S.J."/>
            <person name="Demuth J.P."/>
            <person name="Drury D.W."/>
            <person name="Du Y.Z."/>
            <person name="Fujiwara H."/>
            <person name="Lorenzen M."/>
            <person name="Maselli V."/>
            <person name="Osanai M."/>
            <person name="Park Y."/>
            <person name="Robertson H.M."/>
            <person name="Tu Z."/>
            <person name="Wang J.J."/>
            <person name="Wang S."/>
            <person name="Richards S."/>
            <person name="Song H."/>
            <person name="Zhang L."/>
            <person name="Sodergren E."/>
            <person name="Werner D."/>
            <person name="Stanke M."/>
            <person name="Morgenstern B."/>
            <person name="Solovyev V."/>
            <person name="Kosarev P."/>
            <person name="Brown G."/>
            <person name="Chen H.C."/>
            <person name="Ermolaeva O."/>
            <person name="Hlavina W."/>
            <person name="Kapustin Y."/>
            <person name="Kiryutin B."/>
            <person name="Kitts P."/>
            <person name="Maglott D."/>
            <person name="Pruitt K."/>
            <person name="Sapojnikov V."/>
            <person name="Souvorov A."/>
            <person name="Mackey A.J."/>
            <person name="Waterhouse R.M."/>
            <person name="Wyder S."/>
            <person name="Zdobnov E.M."/>
            <person name="Zdobnov E.M."/>
            <person name="Wyder S."/>
            <person name="Kriventseva E.V."/>
            <person name="Kadowaki T."/>
            <person name="Bork P."/>
            <person name="Aranda M."/>
            <person name="Bao R."/>
            <person name="Beermann A."/>
            <person name="Berns N."/>
            <person name="Bolognesi R."/>
            <person name="Bonneton F."/>
            <person name="Bopp D."/>
            <person name="Brown S.J."/>
            <person name="Bucher G."/>
            <person name="Butts T."/>
            <person name="Chaumot A."/>
            <person name="Denell R.E."/>
            <person name="Ferrier D.E."/>
            <person name="Friedrich M."/>
            <person name="Gordon C.M."/>
            <person name="Jindra M."/>
            <person name="Klingler M."/>
            <person name="Lan Q."/>
            <person name="Lattorff H.M."/>
            <person name="Laudet V."/>
            <person name="von Levetsow C."/>
            <person name="Liu Z."/>
            <person name="Lutz R."/>
            <person name="Lynch J.A."/>
            <person name="da Fonseca R.N."/>
            <person name="Posnien N."/>
            <person name="Reuter R."/>
            <person name="Roth S."/>
            <person name="Savard J."/>
            <person name="Schinko J.B."/>
            <person name="Schmitt C."/>
            <person name="Schoppmeier M."/>
            <person name="Schroder R."/>
            <person name="Shippy T.D."/>
            <person name="Simonnet F."/>
            <person name="Marques-Souza H."/>
            <person name="Tautz D."/>
            <person name="Tomoyasu Y."/>
            <person name="Trauner J."/>
            <person name="Van der Zee M."/>
            <person name="Vervoort M."/>
            <person name="Wittkopp N."/>
            <person name="Wimmer E.A."/>
            <person name="Yang X."/>
            <person name="Jones A.K."/>
            <person name="Sattelle D.B."/>
            <person name="Ebert P.R."/>
            <person name="Nelson D."/>
            <person name="Scott J.G."/>
            <person name="Beeman R.W."/>
            <person name="Muthukrishnan S."/>
            <person name="Kramer K.J."/>
            <person name="Arakane Y."/>
            <person name="Beeman R.W."/>
            <person name="Zhu Q."/>
            <person name="Hogenkamp D."/>
            <person name="Dixit R."/>
            <person name="Oppert B."/>
            <person name="Jiang H."/>
            <person name="Zou Z."/>
            <person name="Marshall J."/>
            <person name="Elpidina E."/>
            <person name="Vinokurov K."/>
            <person name="Oppert C."/>
            <person name="Zou Z."/>
            <person name="Evans J."/>
            <person name="Lu Z."/>
            <person name="Zhao P."/>
            <person name="Sumathipala N."/>
            <person name="Altincicek B."/>
            <person name="Vilcinskas A."/>
            <person name="Williams M."/>
            <person name="Hultmark D."/>
            <person name="Hetru C."/>
            <person name="Jiang H."/>
            <person name="Grimmelikhuijzen C.J."/>
            <person name="Hauser F."/>
            <person name="Cazzamali G."/>
            <person name="Williamson M."/>
            <person name="Park Y."/>
            <person name="Li B."/>
            <person name="Tanaka Y."/>
            <person name="Predel R."/>
            <person name="Neupert S."/>
            <person name="Schachtner J."/>
            <person name="Verleyen P."/>
            <person name="Raible F."/>
            <person name="Bork P."/>
            <person name="Friedrich M."/>
            <person name="Walden K.K."/>
            <person name="Robertson H.M."/>
            <person name="Angeli S."/>
            <person name="Foret S."/>
            <person name="Bucher G."/>
            <person name="Schuetz S."/>
            <person name="Maleszka R."/>
            <person name="Wimmer E.A."/>
            <person name="Beeman R.W."/>
            <person name="Lorenzen M."/>
            <person name="Tomoyasu Y."/>
            <person name="Miller S.C."/>
            <person name="Grossmann D."/>
            <person name="Bucher G."/>
        </authorList>
    </citation>
    <scope>NUCLEOTIDE SEQUENCE [LARGE SCALE GENOMIC DNA]</scope>
    <source>
        <strain evidence="1 2">Georgia GA2</strain>
    </source>
</reference>
<dbReference type="InParanoid" id="D6WW00"/>
<gene>
    <name evidence="1" type="primary">GLEAN_05838</name>
    <name evidence="1" type="ORF">TcasGA2_TC005838</name>
</gene>
<proteinExistence type="predicted"/>
<protein>
    <submittedName>
        <fullName evidence="1">Uncharacterized protein</fullName>
    </submittedName>
</protein>
<dbReference type="HOGENOM" id="CLU_3300036_0_0_1"/>
<evidence type="ECO:0000313" key="1">
    <source>
        <dbReference type="EMBL" id="EFA08211.1"/>
    </source>
</evidence>
<dbReference type="AlphaFoldDB" id="D6WW00"/>
<dbReference type="Proteomes" id="UP000007266">
    <property type="component" value="Linkage group 8"/>
</dbReference>
<keyword evidence="2" id="KW-1185">Reference proteome</keyword>
<evidence type="ECO:0000313" key="2">
    <source>
        <dbReference type="Proteomes" id="UP000007266"/>
    </source>
</evidence>
<reference evidence="1 2" key="2">
    <citation type="journal article" date="2010" name="Nucleic Acids Res.">
        <title>BeetleBase in 2010: revisions to provide comprehensive genomic information for Tribolium castaneum.</title>
        <authorList>
            <person name="Kim H.S."/>
            <person name="Murphy T."/>
            <person name="Xia J."/>
            <person name="Caragea D."/>
            <person name="Park Y."/>
            <person name="Beeman R.W."/>
            <person name="Lorenzen M.D."/>
            <person name="Butcher S."/>
            <person name="Manak J.R."/>
            <person name="Brown S.J."/>
        </authorList>
    </citation>
    <scope>GENOME REANNOTATION</scope>
    <source>
        <strain evidence="1 2">Georgia GA2</strain>
    </source>
</reference>
<organism evidence="1 2">
    <name type="scientific">Tribolium castaneum</name>
    <name type="common">Red flour beetle</name>
    <dbReference type="NCBI Taxonomy" id="7070"/>
    <lineage>
        <taxon>Eukaryota</taxon>
        <taxon>Metazoa</taxon>
        <taxon>Ecdysozoa</taxon>
        <taxon>Arthropoda</taxon>
        <taxon>Hexapoda</taxon>
        <taxon>Insecta</taxon>
        <taxon>Pterygota</taxon>
        <taxon>Neoptera</taxon>
        <taxon>Endopterygota</taxon>
        <taxon>Coleoptera</taxon>
        <taxon>Polyphaga</taxon>
        <taxon>Cucujiformia</taxon>
        <taxon>Tenebrionidae</taxon>
        <taxon>Tenebrionidae incertae sedis</taxon>
        <taxon>Tribolium</taxon>
    </lineage>
</organism>
<dbReference type="EMBL" id="KQ971359">
    <property type="protein sequence ID" value="EFA08211.1"/>
    <property type="molecule type" value="Genomic_DNA"/>
</dbReference>
<sequence length="40" mass="4592">MSAALVVRRGEMRGAFIAFCGDEEIRDGINIERKMRHERA</sequence>
<name>D6WW00_TRICA</name>
<accession>D6WW00</accession>